<dbReference type="AlphaFoldDB" id="A0A5C6M6D6"/>
<dbReference type="SUPFAM" id="SSF46689">
    <property type="entry name" value="Homeodomain-like"/>
    <property type="match status" value="1"/>
</dbReference>
<name>A0A5C6M6D6_9PLAN</name>
<dbReference type="PROSITE" id="PS50994">
    <property type="entry name" value="INTEGRASE"/>
    <property type="match status" value="1"/>
</dbReference>
<dbReference type="InterPro" id="IPR012337">
    <property type="entry name" value="RNaseH-like_sf"/>
</dbReference>
<dbReference type="InterPro" id="IPR036397">
    <property type="entry name" value="RNaseH_sf"/>
</dbReference>
<evidence type="ECO:0000256" key="1">
    <source>
        <dbReference type="ARBA" id="ARBA00009277"/>
    </source>
</evidence>
<evidence type="ECO:0000256" key="2">
    <source>
        <dbReference type="SAM" id="MobiDB-lite"/>
    </source>
</evidence>
<dbReference type="GO" id="GO:0015074">
    <property type="term" value="P:DNA integration"/>
    <property type="evidence" value="ECO:0007669"/>
    <property type="project" value="InterPro"/>
</dbReference>
<proteinExistence type="inferred from homology"/>
<dbReference type="NCBIfam" id="NF033546">
    <property type="entry name" value="transpos_IS21"/>
    <property type="match status" value="1"/>
</dbReference>
<feature type="domain" description="Integrase catalytic" evidence="3">
    <location>
        <begin position="120"/>
        <end position="294"/>
    </location>
</feature>
<protein>
    <recommendedName>
        <fullName evidence="3">Integrase catalytic domain-containing protein</fullName>
    </recommendedName>
</protein>
<dbReference type="EMBL" id="SRHE01000201">
    <property type="protein sequence ID" value="TWW09699.1"/>
    <property type="molecule type" value="Genomic_DNA"/>
</dbReference>
<feature type="compositionally biased region" description="Polar residues" evidence="2">
    <location>
        <begin position="514"/>
        <end position="534"/>
    </location>
</feature>
<dbReference type="InterPro" id="IPR054353">
    <property type="entry name" value="IstA-like_C"/>
</dbReference>
<keyword evidence="5" id="KW-1185">Reference proteome</keyword>
<organism evidence="4 5">
    <name type="scientific">Planctomyces bekefii</name>
    <dbReference type="NCBI Taxonomy" id="1653850"/>
    <lineage>
        <taxon>Bacteria</taxon>
        <taxon>Pseudomonadati</taxon>
        <taxon>Planctomycetota</taxon>
        <taxon>Planctomycetia</taxon>
        <taxon>Planctomycetales</taxon>
        <taxon>Planctomycetaceae</taxon>
        <taxon>Planctomyces</taxon>
    </lineage>
</organism>
<reference evidence="4 5" key="2">
    <citation type="submission" date="2019-08" db="EMBL/GenBank/DDBJ databases">
        <authorList>
            <person name="Henke P."/>
        </authorList>
    </citation>
    <scope>NUCLEOTIDE SEQUENCE [LARGE SCALE GENOMIC DNA]</scope>
    <source>
        <strain evidence="4">Phe10_nw2017</strain>
    </source>
</reference>
<dbReference type="PANTHER" id="PTHR35004:SF7">
    <property type="entry name" value="INTEGRASE PROTEIN"/>
    <property type="match status" value="1"/>
</dbReference>
<comment type="similarity">
    <text evidence="1">Belongs to the transposase IS21/IS408/IS1162 family.</text>
</comment>
<reference evidence="4 5" key="1">
    <citation type="submission" date="2019-08" db="EMBL/GenBank/DDBJ databases">
        <title>100 year-old enigma solved: identification of Planctomyces bekefii, the type genus and species of the phylum Planctomycetes.</title>
        <authorList>
            <person name="Svetlana D.N."/>
            <person name="Overmann J."/>
        </authorList>
    </citation>
    <scope>NUCLEOTIDE SEQUENCE [LARGE SCALE GENOMIC DNA]</scope>
    <source>
        <strain evidence="4">Phe10_nw2017</strain>
    </source>
</reference>
<dbReference type="SUPFAM" id="SSF53098">
    <property type="entry name" value="Ribonuclease H-like"/>
    <property type="match status" value="1"/>
</dbReference>
<dbReference type="InterPro" id="IPR009057">
    <property type="entry name" value="Homeodomain-like_sf"/>
</dbReference>
<evidence type="ECO:0000259" key="3">
    <source>
        <dbReference type="PROSITE" id="PS50994"/>
    </source>
</evidence>
<evidence type="ECO:0000313" key="5">
    <source>
        <dbReference type="Proteomes" id="UP000321083"/>
    </source>
</evidence>
<feature type="compositionally biased region" description="Low complexity" evidence="2">
    <location>
        <begin position="501"/>
        <end position="513"/>
    </location>
</feature>
<comment type="caution">
    <text evidence="4">The sequence shown here is derived from an EMBL/GenBank/DDBJ whole genome shotgun (WGS) entry which is preliminary data.</text>
</comment>
<gene>
    <name evidence="4" type="ORF">E3A20_11710</name>
</gene>
<dbReference type="InterPro" id="IPR001584">
    <property type="entry name" value="Integrase_cat-core"/>
</dbReference>
<dbReference type="PANTHER" id="PTHR35004">
    <property type="entry name" value="TRANSPOSASE RV3428C-RELATED"/>
    <property type="match status" value="1"/>
</dbReference>
<accession>A0A5C6M6D6</accession>
<evidence type="ECO:0000313" key="4">
    <source>
        <dbReference type="EMBL" id="TWW09699.1"/>
    </source>
</evidence>
<dbReference type="Pfam" id="PF00665">
    <property type="entry name" value="rve"/>
    <property type="match status" value="1"/>
</dbReference>
<dbReference type="Pfam" id="PF13384">
    <property type="entry name" value="HTH_23"/>
    <property type="match status" value="1"/>
</dbReference>
<dbReference type="GO" id="GO:0003676">
    <property type="term" value="F:nucleic acid binding"/>
    <property type="evidence" value="ECO:0007669"/>
    <property type="project" value="InterPro"/>
</dbReference>
<dbReference type="Pfam" id="PF22483">
    <property type="entry name" value="Mu-transpos_C_2"/>
    <property type="match status" value="1"/>
</dbReference>
<dbReference type="Proteomes" id="UP000321083">
    <property type="component" value="Unassembled WGS sequence"/>
</dbReference>
<dbReference type="Gene3D" id="3.30.420.10">
    <property type="entry name" value="Ribonuclease H-like superfamily/Ribonuclease H"/>
    <property type="match status" value="1"/>
</dbReference>
<sequence length="540" mass="61532">MTPEQRHEIILRSQQGQSIRAIARDLQMSQRTVSKALREQARIRSSENSADTPMSANARRSKLEAWEGKIRSLLERYPRITSKRILEELQAAGYQGGYSHLSAYIAHIRPCKGKPFTERFETDPGVQAQVDYSEYTVDFALEGRRRVYLFSYILGYSRRQYLRFVESQDLPTTMREHIRAFESLGGVAATCLYDNMKTVVDRWEDDQPIYNRRFLGFATHYAFRPIACRPRRPQTKGKVERPFDYVEKSLLSGREFRSIEHLNEFTKWWLAEIADVRIHATTRARPIDRHAEELSRLVPLPASPYAAYEVLYRIVTAEGFISWEGNLYSVPWNRTQPGESVAVKATDSELMIYGRELTVIARHGLFLKSVRGQQRMHEDHRPPRETRPRRDVLQKRFAEFGDIGTRFFDGLWQAQRQAPSQANLILELSGVYKRGDFISALERAVRFGAYGLQSVRRILLLNAIPKSSLDSQLDAATAALASLSEFSAPPRPTSDYQSLLSTETSHETATAEEIQQSADNEQPAGTSASTSTEPDSGAVA</sequence>
<feature type="region of interest" description="Disordered" evidence="2">
    <location>
        <begin position="486"/>
        <end position="540"/>
    </location>
</feature>